<dbReference type="GeneID" id="11850276"/>
<accession>A0A0H3GYW2</accession>
<dbReference type="RefSeq" id="WP_014343451.1">
    <property type="nucleotide sequence ID" value="NC_016845.1"/>
</dbReference>
<evidence type="ECO:0000313" key="1">
    <source>
        <dbReference type="EMBL" id="AEW63902.1"/>
    </source>
</evidence>
<reference evidence="1 2" key="1">
    <citation type="journal article" date="2012" name="J. Bacteriol.">
        <title>Complete genome sequence of Klebsiella pneumoniae subsp. pneumoniae HS11286, a multidrug-resistant strain isolated from human sputum.</title>
        <authorList>
            <person name="Liu P."/>
            <person name="Li P."/>
            <person name="Jiang X."/>
            <person name="Bi D."/>
            <person name="Xie Y."/>
            <person name="Tai C."/>
            <person name="Deng Z."/>
            <person name="Rajakumar K."/>
            <person name="Ou H.Y."/>
        </authorList>
    </citation>
    <scope>NUCLEOTIDE SEQUENCE [LARGE SCALE GENOMIC DNA]</scope>
    <source>
        <strain evidence="1 2">HS11286</strain>
    </source>
</reference>
<dbReference type="EMBL" id="CP003200">
    <property type="protein sequence ID" value="AEW63902.1"/>
    <property type="molecule type" value="Genomic_DNA"/>
</dbReference>
<dbReference type="HOGENOM" id="CLU_219742_0_0_6"/>
<proteinExistence type="predicted"/>
<sequence>MRAAPAFRERLSDFEAASTGSFSRASGYINNWSHDPQDG</sequence>
<dbReference type="AlphaFoldDB" id="A0A0H3GYW2"/>
<evidence type="ECO:0000313" key="2">
    <source>
        <dbReference type="Proteomes" id="UP000007841"/>
    </source>
</evidence>
<name>A0A0H3GYW2_KLEPH</name>
<protein>
    <submittedName>
        <fullName evidence="1">Uncharacterized protein</fullName>
    </submittedName>
</protein>
<dbReference type="RefSeq" id="YP_005229504.1">
    <property type="nucleotide sequence ID" value="NC_016845.1"/>
</dbReference>
<keyword evidence="2" id="KW-1185">Reference proteome</keyword>
<dbReference type="Proteomes" id="UP000007841">
    <property type="component" value="Chromosome"/>
</dbReference>
<organism evidence="1 2">
    <name type="scientific">Klebsiella pneumoniae subsp. pneumoniae (strain HS11286)</name>
    <dbReference type="NCBI Taxonomy" id="1125630"/>
    <lineage>
        <taxon>Bacteria</taxon>
        <taxon>Pseudomonadati</taxon>
        <taxon>Pseudomonadota</taxon>
        <taxon>Gammaproteobacteria</taxon>
        <taxon>Enterobacterales</taxon>
        <taxon>Enterobacteriaceae</taxon>
        <taxon>Klebsiella/Raoultella group</taxon>
        <taxon>Klebsiella</taxon>
        <taxon>Klebsiella pneumoniae complex</taxon>
    </lineage>
</organism>
<dbReference type="KEGG" id="kpm:KPHS_52040"/>
<gene>
    <name evidence="1" type="ordered locus">KPHS_52040</name>
</gene>